<evidence type="ECO:0000313" key="2">
    <source>
        <dbReference type="Proteomes" id="UP000199707"/>
    </source>
</evidence>
<evidence type="ECO:0008006" key="3">
    <source>
        <dbReference type="Google" id="ProtNLM"/>
    </source>
</evidence>
<protein>
    <recommendedName>
        <fullName evidence="3">DUF559 domain-containing protein</fullName>
    </recommendedName>
</protein>
<gene>
    <name evidence="1" type="ORF">SAMN02799620_03962</name>
</gene>
<evidence type="ECO:0000313" key="1">
    <source>
        <dbReference type="EMBL" id="SCX25800.1"/>
    </source>
</evidence>
<name>A0A1G4WMH9_9MYCO</name>
<sequence>MSTLSSLGAWPDSAHVERESAAPQTPIFRRSFTLDFSELSQPRRPETSLRGDPFLGSEALASGALNSHTLRTRFTAVYPNVYVDSALTASGRARAAWLWSKRRAIIAGNSAAALHRTPWVGAHEPAELIHDNRHPPQGIRTFSDRIEQDEIVEIRGMPVCSPVRTALDIGCRRPLDAAVAAIDALARATHLEFVAVEKLAARYPGRRGLRNVRRALELVDAGAESPRETWLRLLIIRAGFPRPQTQITVRDEYGYPFARVDMGWENLKIGAEYDGGQHRVDPEVFARDIHRLEALANLGWVIVRVTKRDPERGIINRLNRAFARRV</sequence>
<proteinExistence type="predicted"/>
<organism evidence="1 2">
    <name type="scientific">Mycolicibacterium fluoranthenivorans</name>
    <dbReference type="NCBI Taxonomy" id="258505"/>
    <lineage>
        <taxon>Bacteria</taxon>
        <taxon>Bacillati</taxon>
        <taxon>Actinomycetota</taxon>
        <taxon>Actinomycetes</taxon>
        <taxon>Mycobacteriales</taxon>
        <taxon>Mycobacteriaceae</taxon>
        <taxon>Mycolicibacterium</taxon>
    </lineage>
</organism>
<dbReference type="Proteomes" id="UP000199707">
    <property type="component" value="Unassembled WGS sequence"/>
</dbReference>
<dbReference type="EMBL" id="FMUB01000008">
    <property type="protein sequence ID" value="SCX25800.1"/>
    <property type="molecule type" value="Genomic_DNA"/>
</dbReference>
<accession>A0A1G4WMH9</accession>
<dbReference type="AlphaFoldDB" id="A0A1G4WMH9"/>
<reference evidence="2" key="1">
    <citation type="submission" date="2016-10" db="EMBL/GenBank/DDBJ databases">
        <authorList>
            <person name="Varghese N."/>
            <person name="Submissions S."/>
        </authorList>
    </citation>
    <scope>NUCLEOTIDE SEQUENCE [LARGE SCALE GENOMIC DNA]</scope>
    <source>
        <strain evidence="2">UNC267MFSha1.1M11</strain>
    </source>
</reference>
<dbReference type="SUPFAM" id="SSF52980">
    <property type="entry name" value="Restriction endonuclease-like"/>
    <property type="match status" value="1"/>
</dbReference>
<dbReference type="InterPro" id="IPR011335">
    <property type="entry name" value="Restrct_endonuc-II-like"/>
</dbReference>
<dbReference type="STRING" id="1502745.SAMN02799620_03962"/>
<dbReference type="Gene3D" id="3.40.960.10">
    <property type="entry name" value="VSR Endonuclease"/>
    <property type="match status" value="1"/>
</dbReference>